<dbReference type="InterPro" id="IPR010488">
    <property type="entry name" value="Zeta_toxin_domain"/>
</dbReference>
<dbReference type="Pfam" id="PF22629">
    <property type="entry name" value="ACT_AHAS_ss"/>
    <property type="match status" value="1"/>
</dbReference>
<dbReference type="Gene3D" id="3.40.50.300">
    <property type="entry name" value="P-loop containing nucleotide triphosphate hydrolases"/>
    <property type="match status" value="1"/>
</dbReference>
<dbReference type="GO" id="GO:0009097">
    <property type="term" value="P:isoleucine biosynthetic process"/>
    <property type="evidence" value="ECO:0007669"/>
    <property type="project" value="TreeGrafter"/>
</dbReference>
<organism evidence="4 5">
    <name type="scientific">Pythium oligandrum</name>
    <name type="common">Mycoparasitic fungus</name>
    <dbReference type="NCBI Taxonomy" id="41045"/>
    <lineage>
        <taxon>Eukaryota</taxon>
        <taxon>Sar</taxon>
        <taxon>Stramenopiles</taxon>
        <taxon>Oomycota</taxon>
        <taxon>Peronosporomycetes</taxon>
        <taxon>Pythiales</taxon>
        <taxon>Pythiaceae</taxon>
        <taxon>Pythium</taxon>
    </lineage>
</organism>
<dbReference type="Pfam" id="PF06414">
    <property type="entry name" value="Zeta_toxin"/>
    <property type="match status" value="1"/>
</dbReference>
<reference evidence="4" key="1">
    <citation type="submission" date="2019-03" db="EMBL/GenBank/DDBJ databases">
        <title>Long read genome sequence of the mycoparasitic Pythium oligandrum ATCC 38472 isolated from sugarbeet rhizosphere.</title>
        <authorList>
            <person name="Gaulin E."/>
        </authorList>
    </citation>
    <scope>NUCLEOTIDE SEQUENCE</scope>
    <source>
        <strain evidence="4">ATCC 38472_TT</strain>
    </source>
</reference>
<dbReference type="InterPro" id="IPR004789">
    <property type="entry name" value="Acetalactate_synth_ssu"/>
</dbReference>
<evidence type="ECO:0000259" key="3">
    <source>
        <dbReference type="PROSITE" id="PS51671"/>
    </source>
</evidence>
<dbReference type="GO" id="GO:0003984">
    <property type="term" value="F:acetolactate synthase activity"/>
    <property type="evidence" value="ECO:0007669"/>
    <property type="project" value="TreeGrafter"/>
</dbReference>
<evidence type="ECO:0000256" key="2">
    <source>
        <dbReference type="ARBA" id="ARBA00022840"/>
    </source>
</evidence>
<name>A0A8K1FF11_PYTOL</name>
<dbReference type="SUPFAM" id="SSF52540">
    <property type="entry name" value="P-loop containing nucleoside triphosphate hydrolases"/>
    <property type="match status" value="1"/>
</dbReference>
<dbReference type="InterPro" id="IPR002912">
    <property type="entry name" value="ACT_dom"/>
</dbReference>
<keyword evidence="5" id="KW-1185">Reference proteome</keyword>
<evidence type="ECO:0000313" key="5">
    <source>
        <dbReference type="Proteomes" id="UP000794436"/>
    </source>
</evidence>
<accession>A0A8K1FF11</accession>
<dbReference type="InterPro" id="IPR045865">
    <property type="entry name" value="ACT-like_dom_sf"/>
</dbReference>
<dbReference type="InterPro" id="IPR054480">
    <property type="entry name" value="AHAS_small-like_ACT"/>
</dbReference>
<keyword evidence="1" id="KW-0547">Nucleotide-binding</keyword>
<dbReference type="Gene3D" id="3.30.70.260">
    <property type="match status" value="1"/>
</dbReference>
<dbReference type="GO" id="GO:0005829">
    <property type="term" value="C:cytosol"/>
    <property type="evidence" value="ECO:0007669"/>
    <property type="project" value="TreeGrafter"/>
</dbReference>
<dbReference type="GO" id="GO:1990610">
    <property type="term" value="F:acetolactate synthase regulator activity"/>
    <property type="evidence" value="ECO:0007669"/>
    <property type="project" value="InterPro"/>
</dbReference>
<dbReference type="EMBL" id="SPLM01000077">
    <property type="protein sequence ID" value="TMW61140.1"/>
    <property type="molecule type" value="Genomic_DNA"/>
</dbReference>
<keyword evidence="2" id="KW-0067">ATP-binding</keyword>
<protein>
    <recommendedName>
        <fullName evidence="3">ACT domain-containing protein</fullName>
    </recommendedName>
</protein>
<dbReference type="SUPFAM" id="SSF55021">
    <property type="entry name" value="ACT-like"/>
    <property type="match status" value="1"/>
</dbReference>
<dbReference type="GO" id="GO:0005524">
    <property type="term" value="F:ATP binding"/>
    <property type="evidence" value="ECO:0007669"/>
    <property type="project" value="UniProtKB-KW"/>
</dbReference>
<dbReference type="OrthoDB" id="111864at2759"/>
<dbReference type="PROSITE" id="PS51671">
    <property type="entry name" value="ACT"/>
    <property type="match status" value="1"/>
</dbReference>
<evidence type="ECO:0000313" key="4">
    <source>
        <dbReference type="EMBL" id="TMW61140.1"/>
    </source>
</evidence>
<evidence type="ECO:0000256" key="1">
    <source>
        <dbReference type="ARBA" id="ARBA00022741"/>
    </source>
</evidence>
<dbReference type="InterPro" id="IPR027417">
    <property type="entry name" value="P-loop_NTPase"/>
</dbReference>
<dbReference type="GO" id="GO:0016301">
    <property type="term" value="F:kinase activity"/>
    <property type="evidence" value="ECO:0007669"/>
    <property type="project" value="InterPro"/>
</dbReference>
<gene>
    <name evidence="4" type="ORF">Poli38472_013603</name>
</gene>
<sequence>MAGMRGLWMQMAASTGRLRVNKRTELWKRSRAIHSSSFWLQRSSTADATDVDDEQIISALVVNRPGTLAQIADVFGYAQQNISGLSVRSTVVPELSRVTITCRLRESDVAAVQKRLRALVCVTFFHITTLRSCIDNNELLLRSHALVHVSLASHQSVASLQRVLEDFDVEIVFGDDNAVIPEDGLHMAEAEEQLHVEALHATASKPSRKTRTLFLHLTAEPSQIDAFVAALKHQEYHIDELQMCGPLFLDMAQSTLDTAMETSFSRSVVQEVERFLDDHEVEDDVRTTHRRSVPPKYKIEGLDDMEDEDEVLMRRPPTTFQLHCNANGHFTTERLQLHARIAHQLYESTPQNIVTPKFVLLIGVPGAGKSTILSHLDTTQQLKISDFVNFDVDDIIALLPEFYHAMLNIGLGNTSPVSTNATRKMTRLPGPQQRYQMCRDEARFILKKNLHSAIMCRRNIILHGTGKSFSHYANLIDQVKAAGFDAHVVCLDVPLELAYDRVDKRSAGYGRDVPRLLIDFTASLITRNFRRLAGRVPNAHLFASDALPPRLVWSKQHAQVVQTDINDPIQQKYELE</sequence>
<comment type="caution">
    <text evidence="4">The sequence shown here is derived from an EMBL/GenBank/DDBJ whole genome shotgun (WGS) entry which is preliminary data.</text>
</comment>
<dbReference type="GO" id="GO:0009099">
    <property type="term" value="P:L-valine biosynthetic process"/>
    <property type="evidence" value="ECO:0007669"/>
    <property type="project" value="TreeGrafter"/>
</dbReference>
<dbReference type="PANTHER" id="PTHR30239">
    <property type="entry name" value="ACETOLACTATE SYNTHASE SMALL SUBUNIT"/>
    <property type="match status" value="1"/>
</dbReference>
<feature type="domain" description="ACT" evidence="3">
    <location>
        <begin position="56"/>
        <end position="135"/>
    </location>
</feature>
<dbReference type="AlphaFoldDB" id="A0A8K1FF11"/>
<dbReference type="PANTHER" id="PTHR30239:SF0">
    <property type="entry name" value="ACETOLACTATE SYNTHASE SMALL SUBUNIT 1, CHLOROPLASTIC"/>
    <property type="match status" value="1"/>
</dbReference>
<dbReference type="Proteomes" id="UP000794436">
    <property type="component" value="Unassembled WGS sequence"/>
</dbReference>
<proteinExistence type="predicted"/>